<dbReference type="InterPro" id="IPR040210">
    <property type="entry name" value="Cep85/Cep85L"/>
</dbReference>
<dbReference type="Pfam" id="PF24555">
    <property type="entry name" value="CC4_CEP85"/>
    <property type="match status" value="1"/>
</dbReference>
<keyword evidence="1" id="KW-0175">Coiled coil</keyword>
<keyword evidence="5" id="KW-1185">Reference proteome</keyword>
<dbReference type="AlphaFoldDB" id="A0A8C7W5L4"/>
<dbReference type="Proteomes" id="UP000694395">
    <property type="component" value="Chromosome 2"/>
</dbReference>
<protein>
    <recommendedName>
        <fullName evidence="3">Centrosomal protein of 85 kDa-like CC4 coiled-coil domain-containing protein</fullName>
    </recommendedName>
</protein>
<dbReference type="Ensembl" id="ENSOMYT00000082284.2">
    <property type="protein sequence ID" value="ENSOMYP00000075596.2"/>
    <property type="gene ID" value="ENSOMYG00000034941.2"/>
</dbReference>
<reference evidence="4" key="3">
    <citation type="submission" date="2025-09" db="UniProtKB">
        <authorList>
            <consortium name="Ensembl"/>
        </authorList>
    </citation>
    <scope>IDENTIFICATION</scope>
</reference>
<name>A0A8C7W5L4_ONCMY</name>
<feature type="compositionally biased region" description="Low complexity" evidence="2">
    <location>
        <begin position="78"/>
        <end position="104"/>
    </location>
</feature>
<accession>A0A8C7W5L4</accession>
<feature type="region of interest" description="Disordered" evidence="2">
    <location>
        <begin position="47"/>
        <end position="120"/>
    </location>
</feature>
<reference evidence="4" key="2">
    <citation type="submission" date="2025-08" db="UniProtKB">
        <authorList>
            <consortium name="Ensembl"/>
        </authorList>
    </citation>
    <scope>IDENTIFICATION</scope>
</reference>
<dbReference type="GeneTree" id="ENSGT00620000087993"/>
<evidence type="ECO:0000313" key="4">
    <source>
        <dbReference type="Ensembl" id="ENSOMYP00000075596.2"/>
    </source>
</evidence>
<dbReference type="PANTHER" id="PTHR31075">
    <property type="entry name" value="CENTROSOMAL PROTEIN OF 85 KDA"/>
    <property type="match status" value="1"/>
</dbReference>
<evidence type="ECO:0000256" key="2">
    <source>
        <dbReference type="SAM" id="MobiDB-lite"/>
    </source>
</evidence>
<sequence length="657" mass="73848">MSHRPSCFFFITSFHHYDTIKINFYFCSSSNSPSFQPIRSQIPIPTAHVMPSTAGPPASNPQPRSQEDSQASAEAHRPSSGSRTSGGTSNSKSSSLSKSASLPNLDMAQGGAGRVDPTGPKPDCLSRCRSLVNRLDHSLFPSGDHSCMDEGQRFNMPAMEPTINQSALLAGYCPDVRLKLQMTSLGETPEGSREAYRGAMEHSYKALPRHGRGSPELQTPTARGAASQVELGLCQQVCTQALLGQYPALYSTPSIPPETRKWDEVIKANESILKEKALAIVRQKQQMSQLELRESELQVHGALLGHGAPTGAVCLLRLQEAQRENAFLQAQFAERGDCAALEEAERSLGAVEAETRLLNDALRETSERHAEEMKKQEERIRSRDKHIISLKKKCQKEAEQSREKQQRIETVERYLADLPTMEDYQGQSKQLSEVEQRAFQLQGRVRELEVCLEEARSHTRERDTQLEEERQRVQEGLEDGARLPSLDVEKHRGENSSLKEEQQRLKKVIEKQLRMTTKLGSQIVEQVSQEESSSHALREEVCSKEQVLLQLRTLSAQNQELKEQNLTLSERLEDSEKRLHGEMASFLCDLRSLCNILTQRSQGRDPNLSLLLGVSYECLINVRKLTEAQQLRRDVEELRTTVSDRYAQDMGENCITQ</sequence>
<feature type="domain" description="Centrosomal protein of 85 kDa-like CC4 coiled-coil" evidence="3">
    <location>
        <begin position="493"/>
        <end position="568"/>
    </location>
</feature>
<evidence type="ECO:0000256" key="1">
    <source>
        <dbReference type="SAM" id="Coils"/>
    </source>
</evidence>
<dbReference type="GO" id="GO:0005813">
    <property type="term" value="C:centrosome"/>
    <property type="evidence" value="ECO:0007669"/>
    <property type="project" value="TreeGrafter"/>
</dbReference>
<evidence type="ECO:0000259" key="3">
    <source>
        <dbReference type="Pfam" id="PF24555"/>
    </source>
</evidence>
<feature type="coiled-coil region" evidence="1">
    <location>
        <begin position="341"/>
        <end position="379"/>
    </location>
</feature>
<organism evidence="4 5">
    <name type="scientific">Oncorhynchus mykiss</name>
    <name type="common">Rainbow trout</name>
    <name type="synonym">Salmo gairdneri</name>
    <dbReference type="NCBI Taxonomy" id="8022"/>
    <lineage>
        <taxon>Eukaryota</taxon>
        <taxon>Metazoa</taxon>
        <taxon>Chordata</taxon>
        <taxon>Craniata</taxon>
        <taxon>Vertebrata</taxon>
        <taxon>Euteleostomi</taxon>
        <taxon>Actinopterygii</taxon>
        <taxon>Neopterygii</taxon>
        <taxon>Teleostei</taxon>
        <taxon>Protacanthopterygii</taxon>
        <taxon>Salmoniformes</taxon>
        <taxon>Salmonidae</taxon>
        <taxon>Salmoninae</taxon>
        <taxon>Oncorhynchus</taxon>
    </lineage>
</organism>
<dbReference type="PANTHER" id="PTHR31075:SF3">
    <property type="entry name" value="CENTROSOMAL PROTEIN OF 85 KDA"/>
    <property type="match status" value="1"/>
</dbReference>
<feature type="region of interest" description="Disordered" evidence="2">
    <location>
        <begin position="458"/>
        <end position="501"/>
    </location>
</feature>
<proteinExistence type="predicted"/>
<feature type="coiled-coil region" evidence="1">
    <location>
        <begin position="544"/>
        <end position="578"/>
    </location>
</feature>
<reference evidence="4" key="1">
    <citation type="submission" date="2020-07" db="EMBL/GenBank/DDBJ databases">
        <title>A long reads based de novo assembly of the rainbow trout Arlee double haploid line genome.</title>
        <authorList>
            <person name="Gao G."/>
            <person name="Palti Y."/>
        </authorList>
    </citation>
    <scope>NUCLEOTIDE SEQUENCE [LARGE SCALE GENOMIC DNA]</scope>
</reference>
<dbReference type="InterPro" id="IPR058190">
    <property type="entry name" value="CC4_CEP85"/>
</dbReference>
<evidence type="ECO:0000313" key="5">
    <source>
        <dbReference type="Proteomes" id="UP000694395"/>
    </source>
</evidence>
<feature type="compositionally biased region" description="Polar residues" evidence="2">
    <location>
        <begin position="61"/>
        <end position="72"/>
    </location>
</feature>